<name>A0A811R2H9_9POAL</name>
<protein>
    <submittedName>
        <fullName evidence="2">Uncharacterized protein</fullName>
    </submittedName>
</protein>
<dbReference type="InterPro" id="IPR044951">
    <property type="entry name" value="SPC24-like"/>
</dbReference>
<dbReference type="OrthoDB" id="1906227at2759"/>
<evidence type="ECO:0000256" key="1">
    <source>
        <dbReference type="SAM" id="Coils"/>
    </source>
</evidence>
<dbReference type="PANTHER" id="PTHR35730:SF2">
    <property type="entry name" value="KINETOCHORE PROTEIN SPC24 HOMOLOG-RELATED"/>
    <property type="match status" value="1"/>
</dbReference>
<dbReference type="GO" id="GO:0051983">
    <property type="term" value="P:regulation of chromosome segregation"/>
    <property type="evidence" value="ECO:0007669"/>
    <property type="project" value="InterPro"/>
</dbReference>
<sequence length="108" mass="12210">MAAGAGESQEVERLLSYADDLLGVFRVSTDRDGNAQVGAGARRLVSACRSEYDDLELQIKEYQEKIDSCKEKIDKAKVETIADDELNALQSKMEEKLQEEKQLREELR</sequence>
<proteinExistence type="predicted"/>
<evidence type="ECO:0000313" key="2">
    <source>
        <dbReference type="EMBL" id="CAD6263571.1"/>
    </source>
</evidence>
<organism evidence="2 3">
    <name type="scientific">Miscanthus lutarioriparius</name>
    <dbReference type="NCBI Taxonomy" id="422564"/>
    <lineage>
        <taxon>Eukaryota</taxon>
        <taxon>Viridiplantae</taxon>
        <taxon>Streptophyta</taxon>
        <taxon>Embryophyta</taxon>
        <taxon>Tracheophyta</taxon>
        <taxon>Spermatophyta</taxon>
        <taxon>Magnoliopsida</taxon>
        <taxon>Liliopsida</taxon>
        <taxon>Poales</taxon>
        <taxon>Poaceae</taxon>
        <taxon>PACMAD clade</taxon>
        <taxon>Panicoideae</taxon>
        <taxon>Andropogonodae</taxon>
        <taxon>Andropogoneae</taxon>
        <taxon>Saccharinae</taxon>
        <taxon>Miscanthus</taxon>
    </lineage>
</organism>
<dbReference type="Proteomes" id="UP000604825">
    <property type="component" value="Unassembled WGS sequence"/>
</dbReference>
<keyword evidence="3" id="KW-1185">Reference proteome</keyword>
<accession>A0A811R2H9</accession>
<keyword evidence="1" id="KW-0175">Coiled coil</keyword>
<dbReference type="PANTHER" id="PTHR35730">
    <property type="entry name" value="KINETOCHORE PROTEIN SPC24 HOMOLOG-RELATED"/>
    <property type="match status" value="1"/>
</dbReference>
<dbReference type="EMBL" id="CAJGYO010000012">
    <property type="protein sequence ID" value="CAD6263571.1"/>
    <property type="molecule type" value="Genomic_DNA"/>
</dbReference>
<evidence type="ECO:0000313" key="3">
    <source>
        <dbReference type="Proteomes" id="UP000604825"/>
    </source>
</evidence>
<feature type="coiled-coil region" evidence="1">
    <location>
        <begin position="45"/>
        <end position="106"/>
    </location>
</feature>
<comment type="caution">
    <text evidence="2">The sequence shown here is derived from an EMBL/GenBank/DDBJ whole genome shotgun (WGS) entry which is preliminary data.</text>
</comment>
<gene>
    <name evidence="2" type="ORF">NCGR_LOCUS46876</name>
</gene>
<dbReference type="AlphaFoldDB" id="A0A811R2H9"/>
<reference evidence="2" key="1">
    <citation type="submission" date="2020-10" db="EMBL/GenBank/DDBJ databases">
        <authorList>
            <person name="Han B."/>
            <person name="Lu T."/>
            <person name="Zhao Q."/>
            <person name="Huang X."/>
            <person name="Zhao Y."/>
        </authorList>
    </citation>
    <scope>NUCLEOTIDE SEQUENCE</scope>
</reference>